<dbReference type="RefSeq" id="XP_018141155.1">
    <property type="nucleotide sequence ID" value="XM_018288243.1"/>
</dbReference>
<organism evidence="1 2">
    <name type="scientific">Pochonia chlamydosporia 170</name>
    <dbReference type="NCBI Taxonomy" id="1380566"/>
    <lineage>
        <taxon>Eukaryota</taxon>
        <taxon>Fungi</taxon>
        <taxon>Dikarya</taxon>
        <taxon>Ascomycota</taxon>
        <taxon>Pezizomycotina</taxon>
        <taxon>Sordariomycetes</taxon>
        <taxon>Hypocreomycetidae</taxon>
        <taxon>Hypocreales</taxon>
        <taxon>Clavicipitaceae</taxon>
        <taxon>Pochonia</taxon>
    </lineage>
</organism>
<comment type="caution">
    <text evidence="1">The sequence shown here is derived from an EMBL/GenBank/DDBJ whole genome shotgun (WGS) entry which is preliminary data.</text>
</comment>
<reference evidence="1 2" key="1">
    <citation type="journal article" date="2016" name="PLoS Pathog.">
        <title>Biosynthesis of antibiotic leucinostatins in bio-control fungus Purpureocillium lilacinum and their inhibition on phytophthora revealed by genome mining.</title>
        <authorList>
            <person name="Wang G."/>
            <person name="Liu Z."/>
            <person name="Lin R."/>
            <person name="Li E."/>
            <person name="Mao Z."/>
            <person name="Ling J."/>
            <person name="Yang Y."/>
            <person name="Yin W.B."/>
            <person name="Xie B."/>
        </authorList>
    </citation>
    <scope>NUCLEOTIDE SEQUENCE [LARGE SCALE GENOMIC DNA]</scope>
    <source>
        <strain evidence="1">170</strain>
    </source>
</reference>
<dbReference type="KEGG" id="pchm:VFPPC_09764"/>
<sequence length="95" mass="10225">MFTKNRLSAVSGQVSFIGVNWASQTCPPPQNGTLQSFPSFSVIPLSPPTRLDHVEAILNSTSCRICTQLSAGHKCCVVPGPEIKNDRSTKVVENP</sequence>
<keyword evidence="2" id="KW-1185">Reference proteome</keyword>
<dbReference type="GeneID" id="28852237"/>
<protein>
    <submittedName>
        <fullName evidence="1">Uncharacterized protein</fullName>
    </submittedName>
</protein>
<name>A0A179FDD1_METCM</name>
<dbReference type="EMBL" id="LSBJ02000006">
    <property type="protein sequence ID" value="OAQ63575.1"/>
    <property type="molecule type" value="Genomic_DNA"/>
</dbReference>
<gene>
    <name evidence="1" type="ORF">VFPPC_09764</name>
</gene>
<evidence type="ECO:0000313" key="2">
    <source>
        <dbReference type="Proteomes" id="UP000078397"/>
    </source>
</evidence>
<dbReference type="Proteomes" id="UP000078397">
    <property type="component" value="Unassembled WGS sequence"/>
</dbReference>
<accession>A0A179FDD1</accession>
<proteinExistence type="predicted"/>
<dbReference type="AlphaFoldDB" id="A0A179FDD1"/>
<evidence type="ECO:0000313" key="1">
    <source>
        <dbReference type="EMBL" id="OAQ63575.1"/>
    </source>
</evidence>